<sequence>VMELAMIQTASSSPLPTISLEIITVEMPKWSTCAPKRSRVRPMLFLDKIEPLTKTSKLCSGYVNRAQEILKQQHPMIGGLNWVTIGGTLEYPKATEDKWMQVIHDGRDHWVLVAKGFVQPEHVNVYDSLVGSAWHDKHVLSCMSSLLKTDEKKMTYIVKQCQRQNNSYDCGVFAIAFATSLANGEDPTGMLYDPKQLRPHLNECMTSGKLTSFPSTISRRKRSRETVKTEEVF</sequence>
<protein>
    <recommendedName>
        <fullName evidence="4">Ubiquitin-like protease family profile domain-containing protein</fullName>
    </recommendedName>
</protein>
<dbReference type="InterPro" id="IPR003653">
    <property type="entry name" value="Peptidase_C48_C"/>
</dbReference>
<evidence type="ECO:0000256" key="3">
    <source>
        <dbReference type="ARBA" id="ARBA00022801"/>
    </source>
</evidence>
<feature type="domain" description="Ubiquitin-like protease family profile" evidence="4">
    <location>
        <begin position="103"/>
        <end position="191"/>
    </location>
</feature>
<dbReference type="PANTHER" id="PTHR34718">
    <property type="entry name" value="PHD-TYPE DOMAIN-CONTAINING PROTEIN"/>
    <property type="match status" value="1"/>
</dbReference>
<accession>A0A164IIC5</accession>
<name>A0A164IIC5_9CRUS</name>
<dbReference type="GO" id="GO:0006508">
    <property type="term" value="P:proteolysis"/>
    <property type="evidence" value="ECO:0007669"/>
    <property type="project" value="UniProtKB-KW"/>
</dbReference>
<dbReference type="EMBL" id="LRGB01007186">
    <property type="protein sequence ID" value="KZS01293.1"/>
    <property type="molecule type" value="Genomic_DNA"/>
</dbReference>
<keyword evidence="2" id="KW-0645">Protease</keyword>
<organism evidence="5 6">
    <name type="scientific">Daphnia magna</name>
    <dbReference type="NCBI Taxonomy" id="35525"/>
    <lineage>
        <taxon>Eukaryota</taxon>
        <taxon>Metazoa</taxon>
        <taxon>Ecdysozoa</taxon>
        <taxon>Arthropoda</taxon>
        <taxon>Crustacea</taxon>
        <taxon>Branchiopoda</taxon>
        <taxon>Diplostraca</taxon>
        <taxon>Cladocera</taxon>
        <taxon>Anomopoda</taxon>
        <taxon>Daphniidae</taxon>
        <taxon>Daphnia</taxon>
    </lineage>
</organism>
<evidence type="ECO:0000313" key="6">
    <source>
        <dbReference type="Proteomes" id="UP000076858"/>
    </source>
</evidence>
<evidence type="ECO:0000259" key="4">
    <source>
        <dbReference type="Pfam" id="PF02902"/>
    </source>
</evidence>
<dbReference type="AlphaFoldDB" id="A0A164IIC5"/>
<dbReference type="GO" id="GO:0008234">
    <property type="term" value="F:cysteine-type peptidase activity"/>
    <property type="evidence" value="ECO:0007669"/>
    <property type="project" value="InterPro"/>
</dbReference>
<gene>
    <name evidence="5" type="ORF">APZ42_002096</name>
</gene>
<dbReference type="SUPFAM" id="SSF54001">
    <property type="entry name" value="Cysteine proteinases"/>
    <property type="match status" value="1"/>
</dbReference>
<evidence type="ECO:0000256" key="2">
    <source>
        <dbReference type="ARBA" id="ARBA00022670"/>
    </source>
</evidence>
<keyword evidence="6" id="KW-1185">Reference proteome</keyword>
<feature type="non-terminal residue" evidence="5">
    <location>
        <position position="233"/>
    </location>
</feature>
<dbReference type="Proteomes" id="UP000076858">
    <property type="component" value="Unassembled WGS sequence"/>
</dbReference>
<evidence type="ECO:0000256" key="1">
    <source>
        <dbReference type="ARBA" id="ARBA00005234"/>
    </source>
</evidence>
<comment type="similarity">
    <text evidence="1">Belongs to the peptidase C48 family.</text>
</comment>
<keyword evidence="3" id="KW-0378">Hydrolase</keyword>
<feature type="non-terminal residue" evidence="5">
    <location>
        <position position="1"/>
    </location>
</feature>
<dbReference type="InterPro" id="IPR038765">
    <property type="entry name" value="Papain-like_cys_pep_sf"/>
</dbReference>
<dbReference type="Gene3D" id="3.40.395.10">
    <property type="entry name" value="Adenoviral Proteinase, Chain A"/>
    <property type="match status" value="1"/>
</dbReference>
<dbReference type="OrthoDB" id="6353126at2759"/>
<reference evidence="5 6" key="1">
    <citation type="submission" date="2016-03" db="EMBL/GenBank/DDBJ databases">
        <title>EvidentialGene: Evidence-directed Construction of Genes on Genomes.</title>
        <authorList>
            <person name="Gilbert D.G."/>
            <person name="Choi J.-H."/>
            <person name="Mockaitis K."/>
            <person name="Colbourne J."/>
            <person name="Pfrender M."/>
        </authorList>
    </citation>
    <scope>NUCLEOTIDE SEQUENCE [LARGE SCALE GENOMIC DNA]</scope>
    <source>
        <strain evidence="5 6">Xinb3</strain>
        <tissue evidence="5">Complete organism</tissue>
    </source>
</reference>
<dbReference type="Pfam" id="PF02902">
    <property type="entry name" value="Peptidase_C48"/>
    <property type="match status" value="1"/>
</dbReference>
<comment type="caution">
    <text evidence="5">The sequence shown here is derived from an EMBL/GenBank/DDBJ whole genome shotgun (WGS) entry which is preliminary data.</text>
</comment>
<proteinExistence type="inferred from homology"/>
<evidence type="ECO:0000313" key="5">
    <source>
        <dbReference type="EMBL" id="KZS01293.1"/>
    </source>
</evidence>
<dbReference type="PANTHER" id="PTHR34718:SF2">
    <property type="entry name" value="PHD-TYPE DOMAIN-CONTAINING PROTEIN"/>
    <property type="match status" value="1"/>
</dbReference>